<dbReference type="PANTHER" id="PTHR43279:SF1">
    <property type="entry name" value="CATECHOL-2,3-DIOXYGENASE"/>
    <property type="match status" value="1"/>
</dbReference>
<dbReference type="EMBL" id="LPWA01000122">
    <property type="protein sequence ID" value="KUM25094.1"/>
    <property type="molecule type" value="Genomic_DNA"/>
</dbReference>
<gene>
    <name evidence="2" type="ORF">AU467_27365</name>
</gene>
<dbReference type="SUPFAM" id="SSF54593">
    <property type="entry name" value="Glyoxalase/Bleomycin resistance protein/Dihydroxybiphenyl dioxygenase"/>
    <property type="match status" value="2"/>
</dbReference>
<keyword evidence="2" id="KW-0223">Dioxygenase</keyword>
<dbReference type="PROSITE" id="PS51819">
    <property type="entry name" value="VOC"/>
    <property type="match status" value="2"/>
</dbReference>
<reference evidence="2 3" key="1">
    <citation type="submission" date="2015-12" db="EMBL/GenBank/DDBJ databases">
        <title>Draft genome sequence of Mesorhizobium sp. UFLA 01-765, a multitolerant efficient symbiont and plant-growth promoting strain isolated from Zn-mining soil using Leucaena leucocephala as a trap plant.</title>
        <authorList>
            <person name="Rangel W.M."/>
            <person name="Thijs S."/>
            <person name="Longatti S.M."/>
            <person name="Moreira F.M."/>
            <person name="Weyens N."/>
            <person name="Vangronsveld J."/>
            <person name="Van Hamme J.D."/>
            <person name="Bottos E.M."/>
            <person name="Rineau F."/>
        </authorList>
    </citation>
    <scope>NUCLEOTIDE SEQUENCE [LARGE SCALE GENOMIC DNA]</scope>
    <source>
        <strain evidence="2 3">UFLA 01-765</strain>
    </source>
</reference>
<dbReference type="InterPro" id="IPR004360">
    <property type="entry name" value="Glyas_Fos-R_dOase_dom"/>
</dbReference>
<proteinExistence type="predicted"/>
<evidence type="ECO:0000259" key="1">
    <source>
        <dbReference type="PROSITE" id="PS51819"/>
    </source>
</evidence>
<feature type="domain" description="VOC" evidence="1">
    <location>
        <begin position="11"/>
        <end position="125"/>
    </location>
</feature>
<name>A0A101KQS3_RHILI</name>
<accession>A0A101KQS3</accession>
<evidence type="ECO:0000313" key="2">
    <source>
        <dbReference type="EMBL" id="KUM25094.1"/>
    </source>
</evidence>
<dbReference type="Proteomes" id="UP000053176">
    <property type="component" value="Unassembled WGS sequence"/>
</dbReference>
<evidence type="ECO:0000313" key="3">
    <source>
        <dbReference type="Proteomes" id="UP000053176"/>
    </source>
</evidence>
<organism evidence="2 3">
    <name type="scientific">Rhizobium loti</name>
    <name type="common">Mesorhizobium loti</name>
    <dbReference type="NCBI Taxonomy" id="381"/>
    <lineage>
        <taxon>Bacteria</taxon>
        <taxon>Pseudomonadati</taxon>
        <taxon>Pseudomonadota</taxon>
        <taxon>Alphaproteobacteria</taxon>
        <taxon>Hyphomicrobiales</taxon>
        <taxon>Phyllobacteriaceae</taxon>
        <taxon>Mesorhizobium</taxon>
    </lineage>
</organism>
<keyword evidence="2" id="KW-0560">Oxidoreductase</keyword>
<comment type="caution">
    <text evidence="2">The sequence shown here is derived from an EMBL/GenBank/DDBJ whole genome shotgun (WGS) entry which is preliminary data.</text>
</comment>
<dbReference type="InterPro" id="IPR029068">
    <property type="entry name" value="Glyas_Bleomycin-R_OHBP_Dase"/>
</dbReference>
<dbReference type="Pfam" id="PF00903">
    <property type="entry name" value="Glyoxalase"/>
    <property type="match status" value="2"/>
</dbReference>
<feature type="domain" description="VOC" evidence="1">
    <location>
        <begin position="181"/>
        <end position="299"/>
    </location>
</feature>
<dbReference type="Gene3D" id="3.10.180.10">
    <property type="entry name" value="2,3-Dihydroxybiphenyl 1,2-Dioxygenase, domain 1"/>
    <property type="match status" value="2"/>
</dbReference>
<dbReference type="PANTHER" id="PTHR43279">
    <property type="entry name" value="CATECHOL-2,3-DIOXYGENASE"/>
    <property type="match status" value="1"/>
</dbReference>
<dbReference type="GO" id="GO:0051213">
    <property type="term" value="F:dioxygenase activity"/>
    <property type="evidence" value="ECO:0007669"/>
    <property type="project" value="UniProtKB-KW"/>
</dbReference>
<dbReference type="OrthoDB" id="9792626at2"/>
<protein>
    <submittedName>
        <fullName evidence="2">Catechol 1,2-dioxygenase</fullName>
    </submittedName>
</protein>
<dbReference type="InterPro" id="IPR037523">
    <property type="entry name" value="VOC_core"/>
</dbReference>
<dbReference type="AlphaFoldDB" id="A0A101KQS3"/>
<sequence>MDEGLLSQATRLGPVHLKVTDIPAALTVWRDTLGLEPIGEDGATAELGAGGRTLIVLHAGAQTSLPQKSRDLFHVAIHVTTRRDLAHAAARLKASGLRYSAQDHLVSESLYVSDSSGNGIEICFDTPERFLRREVSADGRVALIATDGSAHSGLEPLDVPGLLRDLGNSGHVEPRMAADAFIGHIHMRARAPEQLMEFYVGVLGFKPHIKSRTFGVFDCGTRRRAHMVAFNIWARDELREPPPGAAGLEHFTVELASADELAAVALRLDAAGVSTKKIDSAIETADPEGNRFLLVVQGE</sequence>